<reference evidence="1" key="2">
    <citation type="submission" date="2023-01" db="EMBL/GenBank/DDBJ databases">
        <authorList>
            <person name="Petersen C."/>
        </authorList>
    </citation>
    <scope>NUCLEOTIDE SEQUENCE</scope>
    <source>
        <strain evidence="1">IBT 12815</strain>
    </source>
</reference>
<dbReference type="AlphaFoldDB" id="A0AAD6GS84"/>
<proteinExistence type="predicted"/>
<accession>A0AAD6GS84</accession>
<dbReference type="RefSeq" id="XP_056748295.1">
    <property type="nucleotide sequence ID" value="XM_056903008.1"/>
</dbReference>
<name>A0AAD6GS84_9EURO</name>
<evidence type="ECO:0000313" key="1">
    <source>
        <dbReference type="EMBL" id="KAJ5589276.1"/>
    </source>
</evidence>
<reference evidence="1" key="1">
    <citation type="journal article" date="2023" name="IMA Fungus">
        <title>Comparative genomic study of the Penicillium genus elucidates a diverse pangenome and 15 lateral gene transfer events.</title>
        <authorList>
            <person name="Petersen C."/>
            <person name="Sorensen T."/>
            <person name="Nielsen M.R."/>
            <person name="Sondergaard T.E."/>
            <person name="Sorensen J.L."/>
            <person name="Fitzpatrick D.A."/>
            <person name="Frisvad J.C."/>
            <person name="Nielsen K.L."/>
        </authorList>
    </citation>
    <scope>NUCLEOTIDE SEQUENCE</scope>
    <source>
        <strain evidence="1">IBT 12815</strain>
    </source>
</reference>
<dbReference type="EMBL" id="JAQJAE010000006">
    <property type="protein sequence ID" value="KAJ5589276.1"/>
    <property type="molecule type" value="Genomic_DNA"/>
</dbReference>
<dbReference type="Proteomes" id="UP001213799">
    <property type="component" value="Unassembled WGS sequence"/>
</dbReference>
<evidence type="ECO:0000313" key="2">
    <source>
        <dbReference type="Proteomes" id="UP001213799"/>
    </source>
</evidence>
<organism evidence="1 2">
    <name type="scientific">Penicillium hordei</name>
    <dbReference type="NCBI Taxonomy" id="40994"/>
    <lineage>
        <taxon>Eukaryota</taxon>
        <taxon>Fungi</taxon>
        <taxon>Dikarya</taxon>
        <taxon>Ascomycota</taxon>
        <taxon>Pezizomycotina</taxon>
        <taxon>Eurotiomycetes</taxon>
        <taxon>Eurotiomycetidae</taxon>
        <taxon>Eurotiales</taxon>
        <taxon>Aspergillaceae</taxon>
        <taxon>Penicillium</taxon>
    </lineage>
</organism>
<protein>
    <submittedName>
        <fullName evidence="1">Uncharacterized protein</fullName>
    </submittedName>
</protein>
<gene>
    <name evidence="1" type="ORF">N7537_011954</name>
</gene>
<comment type="caution">
    <text evidence="1">The sequence shown here is derived from an EMBL/GenBank/DDBJ whole genome shotgun (WGS) entry which is preliminary data.</text>
</comment>
<keyword evidence="2" id="KW-1185">Reference proteome</keyword>
<dbReference type="GeneID" id="81593250"/>
<sequence>MALRSPPWPFGGALTVKKMIIISPYEACCLLPAIWQSTTVTLHHIPEGTAAIEIPDTLRMELNLFAGQLYLELYSKYERLCVFLGIDLVAVDGGPGC</sequence>